<organism evidence="2 3">
    <name type="scientific">Setaria viridis</name>
    <name type="common">Green bristlegrass</name>
    <name type="synonym">Setaria italica subsp. viridis</name>
    <dbReference type="NCBI Taxonomy" id="4556"/>
    <lineage>
        <taxon>Eukaryota</taxon>
        <taxon>Viridiplantae</taxon>
        <taxon>Streptophyta</taxon>
        <taxon>Embryophyta</taxon>
        <taxon>Tracheophyta</taxon>
        <taxon>Spermatophyta</taxon>
        <taxon>Magnoliopsida</taxon>
        <taxon>Liliopsida</taxon>
        <taxon>Poales</taxon>
        <taxon>Poaceae</taxon>
        <taxon>PACMAD clade</taxon>
        <taxon>Panicoideae</taxon>
        <taxon>Panicodae</taxon>
        <taxon>Paniceae</taxon>
        <taxon>Cenchrinae</taxon>
        <taxon>Setaria</taxon>
    </lineage>
</organism>
<dbReference type="Gramene" id="TKW24199">
    <property type="protein sequence ID" value="TKW24199"/>
    <property type="gene ID" value="SEVIR_3G037000v2"/>
</dbReference>
<dbReference type="EMBL" id="CM016554">
    <property type="protein sequence ID" value="TKW24199.1"/>
    <property type="molecule type" value="Genomic_DNA"/>
</dbReference>
<protein>
    <submittedName>
        <fullName evidence="2">Uncharacterized protein</fullName>
    </submittedName>
</protein>
<evidence type="ECO:0000313" key="3">
    <source>
        <dbReference type="Proteomes" id="UP000298652"/>
    </source>
</evidence>
<keyword evidence="3" id="KW-1185">Reference proteome</keyword>
<feature type="region of interest" description="Disordered" evidence="1">
    <location>
        <begin position="52"/>
        <end position="103"/>
    </location>
</feature>
<name>A0A4U6VAY1_SETVI</name>
<dbReference type="Proteomes" id="UP000298652">
    <property type="component" value="Chromosome 3"/>
</dbReference>
<feature type="compositionally biased region" description="Low complexity" evidence="1">
    <location>
        <begin position="77"/>
        <end position="93"/>
    </location>
</feature>
<proteinExistence type="predicted"/>
<dbReference type="AlphaFoldDB" id="A0A4U6VAY1"/>
<evidence type="ECO:0000256" key="1">
    <source>
        <dbReference type="SAM" id="MobiDB-lite"/>
    </source>
</evidence>
<evidence type="ECO:0000313" key="2">
    <source>
        <dbReference type="EMBL" id="TKW24199.1"/>
    </source>
</evidence>
<gene>
    <name evidence="2" type="ORF">SEVIR_3G037000v2</name>
</gene>
<accession>A0A4U6VAY1</accession>
<reference evidence="2" key="1">
    <citation type="submission" date="2019-03" db="EMBL/GenBank/DDBJ databases">
        <title>WGS assembly of Setaria viridis.</title>
        <authorList>
            <person name="Huang P."/>
            <person name="Jenkins J."/>
            <person name="Grimwood J."/>
            <person name="Barry K."/>
            <person name="Healey A."/>
            <person name="Mamidi S."/>
            <person name="Sreedasyam A."/>
            <person name="Shu S."/>
            <person name="Feldman M."/>
            <person name="Wu J."/>
            <person name="Yu Y."/>
            <person name="Chen C."/>
            <person name="Johnson J."/>
            <person name="Rokhsar D."/>
            <person name="Baxter I."/>
            <person name="Schmutz J."/>
            <person name="Brutnell T."/>
            <person name="Kellogg E."/>
        </authorList>
    </citation>
    <scope>NUCLEOTIDE SEQUENCE [LARGE SCALE GENOMIC DNA]</scope>
</reference>
<sequence length="205" mass="22702">MECLVEYIRVPCSNATYGCDARPAYYTTRAITAGCARMLRYAARAWAAASSARSRRSEATSPARRMAGLPPPRSEPARSSSSPSTTASTSSSLAPPPQTPPAASTMFLLNVTRRPEGRGITMHFIGRKQPTERLNCWLWYERDLYGESRKRLGCHHLQTEINFECTEDLSSGLPNPDDRIQFIVPPDDKEGAIQVRVQISIKVLA</sequence>